<keyword evidence="2" id="KW-1185">Reference proteome</keyword>
<proteinExistence type="predicted"/>
<gene>
    <name evidence="1" type="ORF">GOP47_0017616</name>
</gene>
<evidence type="ECO:0000313" key="1">
    <source>
        <dbReference type="EMBL" id="KAI5067088.1"/>
    </source>
</evidence>
<reference evidence="1" key="1">
    <citation type="submission" date="2021-01" db="EMBL/GenBank/DDBJ databases">
        <title>Adiantum capillus-veneris genome.</title>
        <authorList>
            <person name="Fang Y."/>
            <person name="Liao Q."/>
        </authorList>
    </citation>
    <scope>NUCLEOTIDE SEQUENCE</scope>
    <source>
        <strain evidence="1">H3</strain>
        <tissue evidence="1">Leaf</tissue>
    </source>
</reference>
<comment type="caution">
    <text evidence="1">The sequence shown here is derived from an EMBL/GenBank/DDBJ whole genome shotgun (WGS) entry which is preliminary data.</text>
</comment>
<protein>
    <submittedName>
        <fullName evidence="1">Uncharacterized protein</fullName>
    </submittedName>
</protein>
<dbReference type="EMBL" id="JABFUD020000017">
    <property type="protein sequence ID" value="KAI5067088.1"/>
    <property type="molecule type" value="Genomic_DNA"/>
</dbReference>
<accession>A0A9D4Z9C3</accession>
<sequence length="130" mass="14676">MACCSSPYCKVEEIVTNGRNAGTLPLFTGLCGAIPQALILLSCNLFFLCTWNGHFIEEITKHLYTRKVFEKTKVLRNLFDSSCIKLLYSKDNEDCEVLWRINLVFGLLMGGSLCNVQCLWIISPIKLSYA</sequence>
<name>A0A9D4Z9C3_ADICA</name>
<evidence type="ECO:0000313" key="2">
    <source>
        <dbReference type="Proteomes" id="UP000886520"/>
    </source>
</evidence>
<organism evidence="1 2">
    <name type="scientific">Adiantum capillus-veneris</name>
    <name type="common">Maidenhair fern</name>
    <dbReference type="NCBI Taxonomy" id="13818"/>
    <lineage>
        <taxon>Eukaryota</taxon>
        <taxon>Viridiplantae</taxon>
        <taxon>Streptophyta</taxon>
        <taxon>Embryophyta</taxon>
        <taxon>Tracheophyta</taxon>
        <taxon>Polypodiopsida</taxon>
        <taxon>Polypodiidae</taxon>
        <taxon>Polypodiales</taxon>
        <taxon>Pteridineae</taxon>
        <taxon>Pteridaceae</taxon>
        <taxon>Vittarioideae</taxon>
        <taxon>Adiantum</taxon>
    </lineage>
</organism>
<dbReference type="AlphaFoldDB" id="A0A9D4Z9C3"/>
<dbReference type="Proteomes" id="UP000886520">
    <property type="component" value="Chromosome 17"/>
</dbReference>